<keyword evidence="3" id="KW-0378">Hydrolase</keyword>
<dbReference type="InterPro" id="IPR054613">
    <property type="entry name" value="Peptidase_S78_dom"/>
</dbReference>
<accession>A0A644XSB0</accession>
<comment type="caution">
    <text evidence="5">The sequence shown here is derived from an EMBL/GenBank/DDBJ whole genome shotgun (WGS) entry which is preliminary data.</text>
</comment>
<evidence type="ECO:0000256" key="3">
    <source>
        <dbReference type="ARBA" id="ARBA00022801"/>
    </source>
</evidence>
<sequence>MDKKLQVRSLQYKGADFRAEESDGIKKIRGYAVVFNVPGTPYRGYEWTEVVDPGALVDVDLSGLRLLVGHDTRQLLARAEINLRTEIDSTGLFIEATLPDTTLARDTWTLVQMAILDGMSYSFYADRWETDTDKKQDRILHITDLPEVSLVTFPAYQASVAIATEQRDEHPAGAPPEAERTRAEAELNFILSTF</sequence>
<proteinExistence type="predicted"/>
<dbReference type="AlphaFoldDB" id="A0A644XSB0"/>
<dbReference type="Pfam" id="PF04586">
    <property type="entry name" value="Peptidase_S78"/>
    <property type="match status" value="1"/>
</dbReference>
<dbReference type="InterPro" id="IPR006433">
    <property type="entry name" value="Prohead_protease"/>
</dbReference>
<dbReference type="GO" id="GO:0006508">
    <property type="term" value="P:proteolysis"/>
    <property type="evidence" value="ECO:0007669"/>
    <property type="project" value="UniProtKB-KW"/>
</dbReference>
<evidence type="ECO:0000256" key="1">
    <source>
        <dbReference type="ARBA" id="ARBA00022612"/>
    </source>
</evidence>
<dbReference type="EMBL" id="VSSQ01003021">
    <property type="protein sequence ID" value="MPM18628.1"/>
    <property type="molecule type" value="Genomic_DNA"/>
</dbReference>
<evidence type="ECO:0000313" key="5">
    <source>
        <dbReference type="EMBL" id="MPM18628.1"/>
    </source>
</evidence>
<dbReference type="GO" id="GO:0008233">
    <property type="term" value="F:peptidase activity"/>
    <property type="evidence" value="ECO:0007669"/>
    <property type="project" value="UniProtKB-KW"/>
</dbReference>
<protein>
    <recommendedName>
        <fullName evidence="4">Prohead serine protease domain-containing protein</fullName>
    </recommendedName>
</protein>
<organism evidence="5">
    <name type="scientific">bioreactor metagenome</name>
    <dbReference type="NCBI Taxonomy" id="1076179"/>
    <lineage>
        <taxon>unclassified sequences</taxon>
        <taxon>metagenomes</taxon>
        <taxon>ecological metagenomes</taxon>
    </lineage>
</organism>
<evidence type="ECO:0000259" key="4">
    <source>
        <dbReference type="Pfam" id="PF04586"/>
    </source>
</evidence>
<feature type="domain" description="Prohead serine protease" evidence="4">
    <location>
        <begin position="16"/>
        <end position="168"/>
    </location>
</feature>
<gene>
    <name evidence="5" type="ORF">SDC9_65041</name>
</gene>
<dbReference type="NCBIfam" id="TIGR01543">
    <property type="entry name" value="proheadase_HK97"/>
    <property type="match status" value="1"/>
</dbReference>
<keyword evidence="2" id="KW-0645">Protease</keyword>
<name>A0A644XSB0_9ZZZZ</name>
<reference evidence="5" key="1">
    <citation type="submission" date="2019-08" db="EMBL/GenBank/DDBJ databases">
        <authorList>
            <person name="Kucharzyk K."/>
            <person name="Murdoch R.W."/>
            <person name="Higgins S."/>
            <person name="Loffler F."/>
        </authorList>
    </citation>
    <scope>NUCLEOTIDE SEQUENCE</scope>
</reference>
<evidence type="ECO:0000256" key="2">
    <source>
        <dbReference type="ARBA" id="ARBA00022670"/>
    </source>
</evidence>
<keyword evidence="1" id="KW-1188">Viral release from host cell</keyword>